<dbReference type="EMBL" id="ML978135">
    <property type="protein sequence ID" value="KAF2094112.1"/>
    <property type="molecule type" value="Genomic_DNA"/>
</dbReference>
<dbReference type="Proteomes" id="UP000799772">
    <property type="component" value="Unassembled WGS sequence"/>
</dbReference>
<dbReference type="OrthoDB" id="10650452at2759"/>
<keyword evidence="4" id="KW-1185">Reference proteome</keyword>
<keyword evidence="1" id="KW-0472">Membrane</keyword>
<feature type="chain" id="PRO_5040494858" evidence="2">
    <location>
        <begin position="20"/>
        <end position="158"/>
    </location>
</feature>
<evidence type="ECO:0000313" key="3">
    <source>
        <dbReference type="EMBL" id="KAF2094112.1"/>
    </source>
</evidence>
<keyword evidence="1" id="KW-1133">Transmembrane helix</keyword>
<feature type="transmembrane region" description="Helical" evidence="1">
    <location>
        <begin position="61"/>
        <end position="81"/>
    </location>
</feature>
<sequence length="158" mass="17142">MKLGGLYLVALWTSSAVMSLGYISICADPSNPLLRLNSFKEQKLSRNLQALSPVRNNTKSLFAGLSGFLAGALVYIGLLQTSFTKAEKAASRAVLVGLALLLCEAAWQPHAFTITERFLVLLPLCLNVAITWTVHRENASISIHSSHFSADTKTPVVR</sequence>
<gene>
    <name evidence="3" type="ORF">NA57DRAFT_60756</name>
</gene>
<evidence type="ECO:0000256" key="2">
    <source>
        <dbReference type="SAM" id="SignalP"/>
    </source>
</evidence>
<proteinExistence type="predicted"/>
<keyword evidence="2" id="KW-0732">Signal</keyword>
<feature type="signal peptide" evidence="2">
    <location>
        <begin position="1"/>
        <end position="19"/>
    </location>
</feature>
<protein>
    <submittedName>
        <fullName evidence="3">Uncharacterized protein</fullName>
    </submittedName>
</protein>
<evidence type="ECO:0000256" key="1">
    <source>
        <dbReference type="SAM" id="Phobius"/>
    </source>
</evidence>
<accession>A0A9P4I8R2</accession>
<dbReference type="AlphaFoldDB" id="A0A9P4I8R2"/>
<evidence type="ECO:0000313" key="4">
    <source>
        <dbReference type="Proteomes" id="UP000799772"/>
    </source>
</evidence>
<organism evidence="3 4">
    <name type="scientific">Rhizodiscina lignyota</name>
    <dbReference type="NCBI Taxonomy" id="1504668"/>
    <lineage>
        <taxon>Eukaryota</taxon>
        <taxon>Fungi</taxon>
        <taxon>Dikarya</taxon>
        <taxon>Ascomycota</taxon>
        <taxon>Pezizomycotina</taxon>
        <taxon>Dothideomycetes</taxon>
        <taxon>Pleosporomycetidae</taxon>
        <taxon>Aulographales</taxon>
        <taxon>Rhizodiscinaceae</taxon>
        <taxon>Rhizodiscina</taxon>
    </lineage>
</organism>
<reference evidence="3" key="1">
    <citation type="journal article" date="2020" name="Stud. Mycol.">
        <title>101 Dothideomycetes genomes: a test case for predicting lifestyles and emergence of pathogens.</title>
        <authorList>
            <person name="Haridas S."/>
            <person name="Albert R."/>
            <person name="Binder M."/>
            <person name="Bloem J."/>
            <person name="Labutti K."/>
            <person name="Salamov A."/>
            <person name="Andreopoulos B."/>
            <person name="Baker S."/>
            <person name="Barry K."/>
            <person name="Bills G."/>
            <person name="Bluhm B."/>
            <person name="Cannon C."/>
            <person name="Castanera R."/>
            <person name="Culley D."/>
            <person name="Daum C."/>
            <person name="Ezra D."/>
            <person name="Gonzalez J."/>
            <person name="Henrissat B."/>
            <person name="Kuo A."/>
            <person name="Liang C."/>
            <person name="Lipzen A."/>
            <person name="Lutzoni F."/>
            <person name="Magnuson J."/>
            <person name="Mondo S."/>
            <person name="Nolan M."/>
            <person name="Ohm R."/>
            <person name="Pangilinan J."/>
            <person name="Park H.-J."/>
            <person name="Ramirez L."/>
            <person name="Alfaro M."/>
            <person name="Sun H."/>
            <person name="Tritt A."/>
            <person name="Yoshinaga Y."/>
            <person name="Zwiers L.-H."/>
            <person name="Turgeon B."/>
            <person name="Goodwin S."/>
            <person name="Spatafora J."/>
            <person name="Crous P."/>
            <person name="Grigoriev I."/>
        </authorList>
    </citation>
    <scope>NUCLEOTIDE SEQUENCE</scope>
    <source>
        <strain evidence="3">CBS 133067</strain>
    </source>
</reference>
<keyword evidence="1" id="KW-0812">Transmembrane</keyword>
<comment type="caution">
    <text evidence="3">The sequence shown here is derived from an EMBL/GenBank/DDBJ whole genome shotgun (WGS) entry which is preliminary data.</text>
</comment>
<name>A0A9P4I8R2_9PEZI</name>